<evidence type="ECO:0000256" key="2">
    <source>
        <dbReference type="ARBA" id="ARBA00010660"/>
    </source>
</evidence>
<dbReference type="SUPFAM" id="SSF52317">
    <property type="entry name" value="Class I glutamine amidotransferase-like"/>
    <property type="match status" value="1"/>
</dbReference>
<dbReference type="SMART" id="SM01060">
    <property type="entry name" value="Catalase"/>
    <property type="match status" value="1"/>
</dbReference>
<evidence type="ECO:0000256" key="4">
    <source>
        <dbReference type="ARBA" id="ARBA00022559"/>
    </source>
</evidence>
<dbReference type="OrthoDB" id="3169619at2"/>
<evidence type="ECO:0000256" key="15">
    <source>
        <dbReference type="RuleBase" id="RU000498"/>
    </source>
</evidence>
<dbReference type="Pfam" id="PF00199">
    <property type="entry name" value="Catalase"/>
    <property type="match status" value="1"/>
</dbReference>
<dbReference type="PROSITE" id="PS00438">
    <property type="entry name" value="CATALASE_2"/>
    <property type="match status" value="1"/>
</dbReference>
<dbReference type="InterPro" id="IPR024712">
    <property type="entry name" value="Catalase_clade2"/>
</dbReference>
<dbReference type="Gene3D" id="1.20.1370.20">
    <property type="match status" value="1"/>
</dbReference>
<dbReference type="PANTHER" id="PTHR42821">
    <property type="entry name" value="CATALASE"/>
    <property type="match status" value="1"/>
</dbReference>
<comment type="cofactor">
    <cofactor evidence="1 10 12">
        <name>heme</name>
        <dbReference type="ChEBI" id="CHEBI:30413"/>
    </cofactor>
</comment>
<keyword evidence="8 10" id="KW-0408">Iron</keyword>
<reference evidence="19" key="1">
    <citation type="submission" date="2016-10" db="EMBL/GenBank/DDBJ databases">
        <authorList>
            <person name="Varghese N."/>
            <person name="Submissions S."/>
        </authorList>
    </citation>
    <scope>NUCLEOTIDE SEQUENCE [LARGE SCALE GENOMIC DNA]</scope>
    <source>
        <strain evidence="19">DSM 22329</strain>
    </source>
</reference>
<feature type="cross-link" description="3'-histidyl-3-tyrosine (His-Tyr)" evidence="14">
    <location>
        <begin position="363"/>
        <end position="386"/>
    </location>
</feature>
<keyword evidence="4 10" id="KW-0575">Peroxidase</keyword>
<feature type="active site" evidence="11">
    <location>
        <position position="99"/>
    </location>
</feature>
<dbReference type="PANTHER" id="PTHR42821:SF1">
    <property type="entry name" value="CATALASE-B"/>
    <property type="match status" value="1"/>
</dbReference>
<dbReference type="Gene3D" id="2.40.180.10">
    <property type="entry name" value="Catalase core domain"/>
    <property type="match status" value="1"/>
</dbReference>
<dbReference type="RefSeq" id="WP_091785876.1">
    <property type="nucleotide sequence ID" value="NZ_LT629711.1"/>
</dbReference>
<dbReference type="InterPro" id="IPR011614">
    <property type="entry name" value="Catalase_core"/>
</dbReference>
<dbReference type="InterPro" id="IPR020835">
    <property type="entry name" value="Catalase_sf"/>
</dbReference>
<evidence type="ECO:0000313" key="18">
    <source>
        <dbReference type="EMBL" id="SDP44183.1"/>
    </source>
</evidence>
<dbReference type="InterPro" id="IPR029062">
    <property type="entry name" value="Class_I_gatase-like"/>
</dbReference>
<dbReference type="InterPro" id="IPR043156">
    <property type="entry name" value="Catalase_clade2_helical"/>
</dbReference>
<dbReference type="EMBL" id="LT629711">
    <property type="protein sequence ID" value="SDP44183.1"/>
    <property type="molecule type" value="Genomic_DNA"/>
</dbReference>
<dbReference type="GO" id="GO:0042744">
    <property type="term" value="P:hydrogen peroxide catabolic process"/>
    <property type="evidence" value="ECO:0007669"/>
    <property type="project" value="UniProtKB-UniRule"/>
</dbReference>
<keyword evidence="9 10" id="KW-0376">Hydrogen peroxide</keyword>
<evidence type="ECO:0000256" key="8">
    <source>
        <dbReference type="ARBA" id="ARBA00023004"/>
    </source>
</evidence>
<dbReference type="GO" id="GO:0020037">
    <property type="term" value="F:heme binding"/>
    <property type="evidence" value="ECO:0007669"/>
    <property type="project" value="UniProtKB-UniRule"/>
</dbReference>
<evidence type="ECO:0000256" key="16">
    <source>
        <dbReference type="SAM" id="MobiDB-lite"/>
    </source>
</evidence>
<keyword evidence="7 10" id="KW-0560">Oxidoreductase</keyword>
<comment type="catalytic activity">
    <reaction evidence="10 15">
        <text>2 H2O2 = O2 + 2 H2O</text>
        <dbReference type="Rhea" id="RHEA:20309"/>
        <dbReference type="ChEBI" id="CHEBI:15377"/>
        <dbReference type="ChEBI" id="CHEBI:15379"/>
        <dbReference type="ChEBI" id="CHEBI:16240"/>
        <dbReference type="EC" id="1.11.1.6"/>
    </reaction>
</comment>
<feature type="binding site" evidence="13">
    <location>
        <position position="185"/>
    </location>
    <ligand>
        <name>heme</name>
        <dbReference type="ChEBI" id="CHEBI:30413"/>
    </ligand>
</feature>
<dbReference type="GO" id="GO:0004096">
    <property type="term" value="F:catalase activity"/>
    <property type="evidence" value="ECO:0007669"/>
    <property type="project" value="UniProtKB-UniRule"/>
</dbReference>
<dbReference type="AlphaFoldDB" id="A0A1H0SR57"/>
<accession>A0A1H0SR57</accession>
<dbReference type="Pfam" id="PF06628">
    <property type="entry name" value="Catalase-rel"/>
    <property type="match status" value="1"/>
</dbReference>
<comment type="function">
    <text evidence="10">Decomposes hydrogen peroxide into water and oxygen; serves to protect cells from the toxic effects of hydrogen peroxide.</text>
</comment>
<evidence type="ECO:0000256" key="14">
    <source>
        <dbReference type="PIRSR" id="PIRSR038927-4"/>
    </source>
</evidence>
<proteinExistence type="inferred from homology"/>
<dbReference type="CDD" id="cd03132">
    <property type="entry name" value="GATase1_catalase"/>
    <property type="match status" value="1"/>
</dbReference>
<feature type="binding site" evidence="13">
    <location>
        <position position="382"/>
    </location>
    <ligand>
        <name>heme</name>
        <dbReference type="ChEBI" id="CHEBI:30413"/>
    </ligand>
</feature>
<protein>
    <recommendedName>
        <fullName evidence="3 10">Catalase</fullName>
        <ecNumber evidence="3 10">1.11.1.6</ecNumber>
    </recommendedName>
</protein>
<keyword evidence="19" id="KW-1185">Reference proteome</keyword>
<dbReference type="InterPro" id="IPR010582">
    <property type="entry name" value="Catalase_immune_responsive"/>
</dbReference>
<dbReference type="EC" id="1.11.1.6" evidence="3 10"/>
<evidence type="ECO:0000256" key="9">
    <source>
        <dbReference type="ARBA" id="ARBA00023324"/>
    </source>
</evidence>
<sequence>MPTKASSKGASKPAKGKKSTGRKPTAGGTPPGEVVGSGGEVHQPVEDGQVLTSAQGIPLADDQNSLRAGERGPTLLEDFAMREKIFHFDHERIPERVVHARGYGAHGTFETTADLSAITRAAIFSKVGRKTEAFVRFSTVAGAKGSFDLARDVRGFAVKLYTTEGNWDIVGNNIPVFFIQDAIKFPDLVHAVKEEPDRAFPQAQSAHDNFWDFVSFTPEAIHMTLWQMSDRAIPRSFRFMEGFGVHTFRFVNAGGESTFVKFHWKPLQGMQSVVWNEAVKINGADPDFHRRDLWDAITTGDFPQWDLAVQVFDEEFAQEFDFDVLDATKLIPEELVPLQVVGRLTLDRVVDNDFAETEQVAFHTGNIPPGVDFSNDPLLHGRNFSYLDTQLSRLGTPNFTQLPINAPRCPVAHFQRDGQMQTAVPTGRVNYEPNGFGGSERGPRADTRAGFQSYAEPIEGLKARVRSETFADHYSQARQFFVSQTPVEQDHIVKAYTFELGKCESPQVRSRMLAHLMNVHDDLAVGVAEGLGMPLPEPATPARQPITDLPPSDALSILKNGPDTFAGRKLGVLVSDGTDAAVLESVRAAVAEVGAVLETVAPVVGGVTLSDGSVLAADQAVDGGPSVLYDAVLLLPGKQSVAALAARSTAKDFVSDAFAHHKFIGYTTASGPLLESAGVAELLDDGFVKVTRSSAAKFLRRCAALRYWDRDVQP</sequence>
<comment type="similarity">
    <text evidence="2">Belongs to the catalase family. HPII subfamily.</text>
</comment>
<feature type="binding site" evidence="13">
    <location>
        <position position="96"/>
    </location>
    <ligand>
        <name>heme</name>
        <dbReference type="ChEBI" id="CHEBI:30413"/>
    </ligand>
</feature>
<dbReference type="STRING" id="443156.SAMN04489867_2471"/>
<dbReference type="GO" id="GO:0046872">
    <property type="term" value="F:metal ion binding"/>
    <property type="evidence" value="ECO:0007669"/>
    <property type="project" value="UniProtKB-KW"/>
</dbReference>
<name>A0A1H0SR57_9MICO</name>
<keyword evidence="5 10" id="KW-0349">Heme</keyword>
<dbReference type="Proteomes" id="UP000199077">
    <property type="component" value="Chromosome I"/>
</dbReference>
<dbReference type="PRINTS" id="PR00067">
    <property type="entry name" value="CATALASE"/>
</dbReference>
<dbReference type="PROSITE" id="PS51402">
    <property type="entry name" value="CATALASE_3"/>
    <property type="match status" value="1"/>
</dbReference>
<dbReference type="FunFam" id="2.40.180.10:FF:000003">
    <property type="entry name" value="Catalase"/>
    <property type="match status" value="1"/>
</dbReference>
<dbReference type="Gene3D" id="3.40.50.880">
    <property type="match status" value="1"/>
</dbReference>
<dbReference type="PIRSF" id="PIRSF038927">
    <property type="entry name" value="Catalase_clade2"/>
    <property type="match status" value="1"/>
</dbReference>
<feature type="active site" evidence="11">
    <location>
        <position position="172"/>
    </location>
</feature>
<dbReference type="InterPro" id="IPR041399">
    <property type="entry name" value="Catalase_large_C"/>
</dbReference>
<feature type="compositionally biased region" description="Low complexity" evidence="16">
    <location>
        <begin position="1"/>
        <end position="13"/>
    </location>
</feature>
<evidence type="ECO:0000256" key="3">
    <source>
        <dbReference type="ARBA" id="ARBA00012314"/>
    </source>
</evidence>
<feature type="binding site" evidence="13">
    <location>
        <position position="136"/>
    </location>
    <ligand>
        <name>heme</name>
        <dbReference type="ChEBI" id="CHEBI:30413"/>
    </ligand>
</feature>
<evidence type="ECO:0000256" key="11">
    <source>
        <dbReference type="PIRSR" id="PIRSR038927-1"/>
    </source>
</evidence>
<evidence type="ECO:0000256" key="6">
    <source>
        <dbReference type="ARBA" id="ARBA00022723"/>
    </source>
</evidence>
<dbReference type="InterPro" id="IPR018028">
    <property type="entry name" value="Catalase"/>
</dbReference>
<dbReference type="PROSITE" id="PS00437">
    <property type="entry name" value="CATALASE_1"/>
    <property type="match status" value="1"/>
</dbReference>
<feature type="binding site" description="axial binding residue" evidence="12">
    <location>
        <position position="386"/>
    </location>
    <ligand>
        <name>heme</name>
        <dbReference type="ChEBI" id="CHEBI:30413"/>
    </ligand>
    <ligandPart>
        <name>Fe</name>
        <dbReference type="ChEBI" id="CHEBI:18248"/>
    </ligandPart>
</feature>
<gene>
    <name evidence="18" type="ORF">SAMN04489867_2471</name>
</gene>
<dbReference type="InterPro" id="IPR002226">
    <property type="entry name" value="Catalase_haem_BS"/>
</dbReference>
<dbReference type="Pfam" id="PF18011">
    <property type="entry name" value="Catalase_C"/>
    <property type="match status" value="1"/>
</dbReference>
<dbReference type="GO" id="GO:0006979">
    <property type="term" value="P:response to oxidative stress"/>
    <property type="evidence" value="ECO:0007669"/>
    <property type="project" value="InterPro"/>
</dbReference>
<evidence type="ECO:0000313" key="19">
    <source>
        <dbReference type="Proteomes" id="UP000199077"/>
    </source>
</evidence>
<dbReference type="GO" id="GO:0005829">
    <property type="term" value="C:cytosol"/>
    <property type="evidence" value="ECO:0007669"/>
    <property type="project" value="TreeGrafter"/>
</dbReference>
<evidence type="ECO:0000256" key="13">
    <source>
        <dbReference type="PIRSR" id="PIRSR038927-3"/>
    </source>
</evidence>
<feature type="region of interest" description="Disordered" evidence="16">
    <location>
        <begin position="1"/>
        <end position="43"/>
    </location>
</feature>
<keyword evidence="6 10" id="KW-0479">Metal-binding</keyword>
<evidence type="ECO:0000256" key="7">
    <source>
        <dbReference type="ARBA" id="ARBA00023002"/>
    </source>
</evidence>
<organism evidence="18 19">
    <name type="scientific">Pedococcus dokdonensis</name>
    <dbReference type="NCBI Taxonomy" id="443156"/>
    <lineage>
        <taxon>Bacteria</taxon>
        <taxon>Bacillati</taxon>
        <taxon>Actinomycetota</taxon>
        <taxon>Actinomycetes</taxon>
        <taxon>Micrococcales</taxon>
        <taxon>Intrasporangiaceae</taxon>
        <taxon>Pedococcus</taxon>
    </lineage>
</organism>
<dbReference type="InterPro" id="IPR024708">
    <property type="entry name" value="Catalase_AS"/>
</dbReference>
<evidence type="ECO:0000256" key="5">
    <source>
        <dbReference type="ARBA" id="ARBA00022617"/>
    </source>
</evidence>
<evidence type="ECO:0000259" key="17">
    <source>
        <dbReference type="SMART" id="SM01060"/>
    </source>
</evidence>
<evidence type="ECO:0000256" key="12">
    <source>
        <dbReference type="PIRSR" id="PIRSR038927-2"/>
    </source>
</evidence>
<feature type="domain" description="Catalase core" evidence="17">
    <location>
        <begin position="52"/>
        <end position="440"/>
    </location>
</feature>
<feature type="binding site" evidence="13">
    <location>
        <position position="393"/>
    </location>
    <ligand>
        <name>heme</name>
        <dbReference type="ChEBI" id="CHEBI:30413"/>
    </ligand>
</feature>
<evidence type="ECO:0000256" key="10">
    <source>
        <dbReference type="PIRNR" id="PIRNR038927"/>
    </source>
</evidence>
<evidence type="ECO:0000256" key="1">
    <source>
        <dbReference type="ARBA" id="ARBA00001971"/>
    </source>
</evidence>
<dbReference type="SUPFAM" id="SSF56634">
    <property type="entry name" value="Heme-dependent catalase-like"/>
    <property type="match status" value="1"/>
</dbReference>